<dbReference type="Proteomes" id="UP000078543">
    <property type="component" value="Unassembled WGS sequence"/>
</dbReference>
<protein>
    <recommendedName>
        <fullName evidence="1">Antitoxin Xre/MbcA/ParS-like toxin-binding domain-containing protein</fullName>
    </recommendedName>
</protein>
<proteinExistence type="predicted"/>
<dbReference type="AlphaFoldDB" id="A0A178N273"/>
<dbReference type="RefSeq" id="WP_245644117.1">
    <property type="nucleotide sequence ID" value="NZ_LWQU01000015.1"/>
</dbReference>
<name>A0A178N273_9PROT</name>
<comment type="caution">
    <text evidence="2">The sequence shown here is derived from an EMBL/GenBank/DDBJ whole genome shotgun (WGS) entry which is preliminary data.</text>
</comment>
<gene>
    <name evidence="2" type="ORF">A6A05_18550</name>
</gene>
<keyword evidence="3" id="KW-1185">Reference proteome</keyword>
<feature type="domain" description="Antitoxin Xre/MbcA/ParS-like toxin-binding" evidence="1">
    <location>
        <begin position="89"/>
        <end position="136"/>
    </location>
</feature>
<organism evidence="2 3">
    <name type="scientific">Magnetospirillum moscoviense</name>
    <dbReference type="NCBI Taxonomy" id="1437059"/>
    <lineage>
        <taxon>Bacteria</taxon>
        <taxon>Pseudomonadati</taxon>
        <taxon>Pseudomonadota</taxon>
        <taxon>Alphaproteobacteria</taxon>
        <taxon>Rhodospirillales</taxon>
        <taxon>Rhodospirillaceae</taxon>
        <taxon>Magnetospirillum</taxon>
    </lineage>
</organism>
<evidence type="ECO:0000313" key="3">
    <source>
        <dbReference type="Proteomes" id="UP000078543"/>
    </source>
</evidence>
<accession>A0A178N273</accession>
<evidence type="ECO:0000259" key="1">
    <source>
        <dbReference type="Pfam" id="PF09722"/>
    </source>
</evidence>
<dbReference type="Pfam" id="PF09722">
    <property type="entry name" value="Xre_MbcA_ParS_C"/>
    <property type="match status" value="1"/>
</dbReference>
<dbReference type="InterPro" id="IPR024467">
    <property type="entry name" value="Xre/MbcA/ParS-like_toxin-bd"/>
</dbReference>
<reference evidence="2 3" key="1">
    <citation type="submission" date="2016-04" db="EMBL/GenBank/DDBJ databases">
        <title>Draft genome sequence of freshwater magnetotactic bacteria Magnetospirillum marisnigri SP-1 and Magnetospirillum moscoviense BB-1.</title>
        <authorList>
            <person name="Koziaeva V."/>
            <person name="Dziuba M.V."/>
            <person name="Ivanov T.M."/>
            <person name="Kuznetsov B."/>
            <person name="Grouzdev D.S."/>
        </authorList>
    </citation>
    <scope>NUCLEOTIDE SEQUENCE [LARGE SCALE GENOMIC DNA]</scope>
    <source>
        <strain evidence="2 3">BB-1</strain>
    </source>
</reference>
<dbReference type="EMBL" id="LWQU01000015">
    <property type="protein sequence ID" value="OAN66054.1"/>
    <property type="molecule type" value="Genomic_DNA"/>
</dbReference>
<sequence>MAYGHLRRCLDFNILWPMIGPQAGWSSDFGMVVEGGRSAEMAREQDASLAEIIDKIRILLTGENSSASEPESVVDDLLSARIQRLTVLAQQVFGDEAKAQFWLTEPQPHFRGKSILQLASRGDVARQIEEAMRRIDEERIFRDPRGLEP</sequence>
<evidence type="ECO:0000313" key="2">
    <source>
        <dbReference type="EMBL" id="OAN66054.1"/>
    </source>
</evidence>